<keyword evidence="5" id="KW-1185">Reference proteome</keyword>
<reference evidence="3 4" key="2">
    <citation type="journal article" date="2013" name="Proc. Natl. Acad. Sci. U.S.A.">
        <title>Twelve previously unknown phage genera are ubiquitous in global oceans.</title>
        <authorList>
            <person name="Holmfeldt K."/>
            <person name="Solonenko N."/>
            <person name="Shah M."/>
            <person name="Corrier K."/>
            <person name="Riemann L."/>
            <person name="Verberkmoes N.C."/>
            <person name="Sullivan M.B."/>
        </authorList>
    </citation>
    <scope>NUCLEOTIDE SEQUENCE [LARGE SCALE GENOMIC DNA]</scope>
    <source>
        <strain evidence="3">PhiST</strain>
    </source>
</reference>
<reference evidence="4" key="3">
    <citation type="submission" date="2013-03" db="EMBL/GenBank/DDBJ databases">
        <title>The Cellulophaga phages: a novel, diverse, and globally ubiquitous model system.</title>
        <authorList>
            <person name="Holmfeldt K."/>
            <person name="Solonenko N."/>
            <person name="Shah M."/>
            <person name="Corrier K."/>
            <person name="Riemann L."/>
            <person name="VerBerkmoes N.C."/>
            <person name="Sullivan M.B."/>
        </authorList>
    </citation>
    <scope>NUCLEOTIDE SEQUENCE [LARGE SCALE GENOMIC DNA]</scope>
</reference>
<feature type="region of interest" description="Disordered" evidence="1">
    <location>
        <begin position="270"/>
        <end position="305"/>
    </location>
</feature>
<evidence type="ECO:0000313" key="3">
    <source>
        <dbReference type="EMBL" id="AGO47190.1"/>
    </source>
</evidence>
<sequence length="305" mass="34761">MGLGTATGGEGLYLSIAGGFIWNRKAEKSDPNYATQEYEKADKSKGVRSGAKYSDLTGKIVGVTFRTHPEFGENINVTVDSEGERYIVSVSTNNRYSQSIMRALLNLDLTKEMNMRPYDFEGNDKKRAMGVIFKQDGNKVSLEVKNAPTKDADWFKKANKKDIKRFFEDLSDWYVAEVEEKVISQMDADLPKLEKKAEKVKVAKSTEEVEEAEEVEKVKKDIPKLTPLKMKKFISNYIEENYPDETLPSLSKDEILKWYELCVSFEELPFESESKMAEDDAEEEEEADDAEMSEDDLQAKLDELI</sequence>
<name>M4SK91_9CAUD</name>
<feature type="compositionally biased region" description="Acidic residues" evidence="1">
    <location>
        <begin position="279"/>
        <end position="296"/>
    </location>
</feature>
<organism evidence="2 5">
    <name type="scientific">Cellulophaga phage phiST</name>
    <dbReference type="NCBI Taxonomy" id="756282"/>
    <lineage>
        <taxon>Viruses</taxon>
        <taxon>Duplodnaviria</taxon>
        <taxon>Heunggongvirae</taxon>
        <taxon>Uroviricota</taxon>
        <taxon>Caudoviricetes</taxon>
        <taxon>Cbastvirus</taxon>
        <taxon>Cbastvirus ST</taxon>
    </lineage>
</organism>
<proteinExistence type="predicted"/>
<gene>
    <name evidence="2" type="ORF">CGPG_00058</name>
    <name evidence="3" type="ORF">PhiST_gp051</name>
</gene>
<evidence type="ECO:0000313" key="5">
    <source>
        <dbReference type="Proteomes" id="UP000203074"/>
    </source>
</evidence>
<dbReference type="EMBL" id="HQ634192">
    <property type="protein sequence ID" value="AGH56757.1"/>
    <property type="molecule type" value="Genomic_DNA"/>
</dbReference>
<evidence type="ECO:0000313" key="2">
    <source>
        <dbReference type="EMBL" id="AGH56757.1"/>
    </source>
</evidence>
<dbReference type="Proteomes" id="UP000203074">
    <property type="component" value="Segment"/>
</dbReference>
<dbReference type="RefSeq" id="YP_007673440.1">
    <property type="nucleotide sequence ID" value="NC_020842.1"/>
</dbReference>
<dbReference type="Proteomes" id="UP000014729">
    <property type="component" value="Segment"/>
</dbReference>
<accession>M4SK91</accession>
<dbReference type="GeneID" id="15009956"/>
<evidence type="ECO:0000256" key="1">
    <source>
        <dbReference type="SAM" id="MobiDB-lite"/>
    </source>
</evidence>
<dbReference type="EMBL" id="KC821604">
    <property type="protein sequence ID" value="AGO47190.1"/>
    <property type="molecule type" value="Genomic_DNA"/>
</dbReference>
<dbReference type="KEGG" id="vg:15009956"/>
<protein>
    <submittedName>
        <fullName evidence="2">Uncharacterized protein</fullName>
    </submittedName>
</protein>
<reference evidence="2 5" key="1">
    <citation type="submission" date="2010-11" db="EMBL/GenBank/DDBJ databases">
        <title>The Genome Sequence of Cellulophaga phage phiST.</title>
        <authorList>
            <consortium name="The Broad Institute Genome Sequencing Platform"/>
            <person name="Henn M.R."/>
            <person name="Reimann L."/>
            <person name="Holmfelt K."/>
            <person name="Levin J."/>
            <person name="Malboeuf C."/>
            <person name="Casali M."/>
            <person name="Russ C."/>
            <person name="Lennon N."/>
            <person name="Chapman S.B."/>
            <person name="Erlich R."/>
            <person name="Young S.K."/>
            <person name="Yandava C."/>
            <person name="Zeng Q."/>
            <person name="Alvarado L."/>
            <person name="Anderson S."/>
            <person name="Berlin A."/>
            <person name="Chen Z."/>
            <person name="Freedman E."/>
            <person name="Gellesch M."/>
            <person name="Goldberg J."/>
            <person name="Green L."/>
            <person name="Griggs A."/>
            <person name="Gujja S."/>
            <person name="Heilman E.R."/>
            <person name="Heiman D."/>
            <person name="Hollinger A."/>
            <person name="Howarth C."/>
            <person name="Larson L."/>
            <person name="Mehta T."/>
            <person name="Pearson M."/>
            <person name="Roberts A."/>
            <person name="Ryan E."/>
            <person name="Saif S."/>
            <person name="Shea T."/>
            <person name="Shenoy N."/>
            <person name="Sisk P."/>
            <person name="Stolte C."/>
            <person name="Sykes S."/>
            <person name="White J."/>
            <person name="Haas B."/>
            <person name="Nusbaum C."/>
            <person name="Birren B."/>
        </authorList>
    </citation>
    <scope>NUCLEOTIDE SEQUENCE [LARGE SCALE GENOMIC DNA]</scope>
    <source>
        <strain evidence="2">PhiST</strain>
        <strain evidence="5">phiST</strain>
    </source>
</reference>
<evidence type="ECO:0000313" key="4">
    <source>
        <dbReference type="Proteomes" id="UP000014729"/>
    </source>
</evidence>